<sequence>MATKLRWAEFDEDDGENLDFLLPPRQVIGPDENGIKKVIEYKFNDEGNKVKVITTTRVRKLATRHLSKQAIERRSLPKFGDAMHEDVGSGLTMVSTEVINFERTWASASKPEETKTADFVSQKQNDAGTLMLCRTCGKKGDHWTARCPYKDLAPPARDGFIDKPAASEAVAPTSSGSRKAYVPPSMRGGPAVATSGGADHGSRRRSDENSVRVANLSEDTREPDLGELFGAFGDVSRVHVAVDRNTGMSRGFGFVNFVNRDDAQRAINKLNGYGYDNLILRVEWATPRTN</sequence>
<feature type="compositionally biased region" description="Basic and acidic residues" evidence="7">
    <location>
        <begin position="200"/>
        <end position="210"/>
    </location>
</feature>
<evidence type="ECO:0000256" key="2">
    <source>
        <dbReference type="ARBA" id="ARBA00022540"/>
    </source>
</evidence>
<dbReference type="STRING" id="981085.W9R6V2"/>
<evidence type="ECO:0000256" key="6">
    <source>
        <dbReference type="PROSITE-ProRule" id="PRU00176"/>
    </source>
</evidence>
<dbReference type="CDD" id="cd12408">
    <property type="entry name" value="RRM_eIF3G_like"/>
    <property type="match status" value="1"/>
</dbReference>
<organism evidence="9 10">
    <name type="scientific">Morus notabilis</name>
    <dbReference type="NCBI Taxonomy" id="981085"/>
    <lineage>
        <taxon>Eukaryota</taxon>
        <taxon>Viridiplantae</taxon>
        <taxon>Streptophyta</taxon>
        <taxon>Embryophyta</taxon>
        <taxon>Tracheophyta</taxon>
        <taxon>Spermatophyta</taxon>
        <taxon>Magnoliopsida</taxon>
        <taxon>eudicotyledons</taxon>
        <taxon>Gunneridae</taxon>
        <taxon>Pentapetalae</taxon>
        <taxon>rosids</taxon>
        <taxon>fabids</taxon>
        <taxon>Rosales</taxon>
        <taxon>Moraceae</taxon>
        <taxon>Moreae</taxon>
        <taxon>Morus</taxon>
    </lineage>
</organism>
<dbReference type="AlphaFoldDB" id="W9R6V2"/>
<dbReference type="eggNOG" id="KOG0122">
    <property type="taxonomic scope" value="Eukaryota"/>
</dbReference>
<evidence type="ECO:0000256" key="5">
    <source>
        <dbReference type="HAMAP-Rule" id="MF_03006"/>
    </source>
</evidence>
<evidence type="ECO:0000256" key="1">
    <source>
        <dbReference type="ARBA" id="ARBA00022490"/>
    </source>
</evidence>
<dbReference type="GO" id="GO:0003743">
    <property type="term" value="F:translation initiation factor activity"/>
    <property type="evidence" value="ECO:0007669"/>
    <property type="project" value="UniProtKB-UniRule"/>
</dbReference>
<feature type="domain" description="RRM" evidence="8">
    <location>
        <begin position="209"/>
        <end position="287"/>
    </location>
</feature>
<dbReference type="GO" id="GO:0003723">
    <property type="term" value="F:RNA binding"/>
    <property type="evidence" value="ECO:0007669"/>
    <property type="project" value="UniProtKB-UniRule"/>
</dbReference>
<accession>W9R6V2</accession>
<name>W9R6V2_9ROSA</name>
<proteinExistence type="inferred from homology"/>
<dbReference type="Pfam" id="PF00076">
    <property type="entry name" value="RRM_1"/>
    <property type="match status" value="1"/>
</dbReference>
<evidence type="ECO:0000256" key="4">
    <source>
        <dbReference type="ARBA" id="ARBA00022917"/>
    </source>
</evidence>
<dbReference type="GO" id="GO:0033290">
    <property type="term" value="C:eukaryotic 48S preinitiation complex"/>
    <property type="evidence" value="ECO:0007669"/>
    <property type="project" value="UniProtKB-UniRule"/>
</dbReference>
<evidence type="ECO:0000259" key="8">
    <source>
        <dbReference type="PROSITE" id="PS50102"/>
    </source>
</evidence>
<dbReference type="PANTHER" id="PTHR10352">
    <property type="entry name" value="EUKARYOTIC TRANSLATION INITIATION FACTOR 3 SUBUNIT G"/>
    <property type="match status" value="1"/>
</dbReference>
<dbReference type="EMBL" id="KE344390">
    <property type="protein sequence ID" value="EXB59769.1"/>
    <property type="molecule type" value="Genomic_DNA"/>
</dbReference>
<comment type="similarity">
    <text evidence="5">Belongs to the eIF-3 subunit G family.</text>
</comment>
<keyword evidence="10" id="KW-1185">Reference proteome</keyword>
<dbReference type="InterPro" id="IPR012677">
    <property type="entry name" value="Nucleotide-bd_a/b_plait_sf"/>
</dbReference>
<dbReference type="KEGG" id="mnt:21394163"/>
<protein>
    <recommendedName>
        <fullName evidence="5">Eukaryotic translation initiation factor 3 subunit G</fullName>
        <shortName evidence="5">eIF3g</shortName>
    </recommendedName>
    <alternativeName>
        <fullName evidence="5">Eukaryotic translation initiation factor 3 RNA-binding subunit</fullName>
        <shortName evidence="5">eIF-3 RNA-binding subunit</shortName>
    </alternativeName>
    <alternativeName>
        <fullName evidence="5">Eukaryotic translation initiation factor 3 subunit 4</fullName>
    </alternativeName>
</protein>
<reference evidence="10" key="1">
    <citation type="submission" date="2013-01" db="EMBL/GenBank/DDBJ databases">
        <title>Draft Genome Sequence of a Mulberry Tree, Morus notabilis C.K. Schneid.</title>
        <authorList>
            <person name="He N."/>
            <person name="Zhao S."/>
        </authorList>
    </citation>
    <scope>NUCLEOTIDE SEQUENCE</scope>
</reference>
<dbReference type="FunFam" id="3.30.70.330:FF:000342">
    <property type="entry name" value="Eukaryotic translation initiation factor 3 subunit G"/>
    <property type="match status" value="1"/>
</dbReference>
<dbReference type="SUPFAM" id="SSF54928">
    <property type="entry name" value="RNA-binding domain, RBD"/>
    <property type="match status" value="1"/>
</dbReference>
<evidence type="ECO:0000313" key="10">
    <source>
        <dbReference type="Proteomes" id="UP000030645"/>
    </source>
</evidence>
<gene>
    <name evidence="9" type="ORF">L484_010880</name>
</gene>
<evidence type="ECO:0000313" key="9">
    <source>
        <dbReference type="EMBL" id="EXB59769.1"/>
    </source>
</evidence>
<dbReference type="Proteomes" id="UP000030645">
    <property type="component" value="Unassembled WGS sequence"/>
</dbReference>
<dbReference type="GO" id="GO:0001732">
    <property type="term" value="P:formation of cytoplasmic translation initiation complex"/>
    <property type="evidence" value="ECO:0007669"/>
    <property type="project" value="UniProtKB-UniRule"/>
</dbReference>
<comment type="function">
    <text evidence="5">RNA-binding component of the eukaryotic translation initiation factor 3 (eIF-3) complex, which is involved in protein synthesis of a specialized repertoire of mRNAs and, together with other initiation factors, stimulates binding of mRNA and methionyl-tRNAi to the 40S ribosome. The eIF-3 complex specifically targets and initiates translation of a subset of mRNAs involved in cell proliferation. This subunit can bind 18S rRNA.</text>
</comment>
<feature type="region of interest" description="Disordered" evidence="7">
    <location>
        <begin position="166"/>
        <end position="212"/>
    </location>
</feature>
<dbReference type="InterPro" id="IPR035979">
    <property type="entry name" value="RBD_domain_sf"/>
</dbReference>
<dbReference type="SMART" id="SM00360">
    <property type="entry name" value="RRM"/>
    <property type="match status" value="1"/>
</dbReference>
<dbReference type="PIRSF" id="PIRSF037949">
    <property type="entry name" value="Transl_init_eIF-3_RNA-bind"/>
    <property type="match status" value="1"/>
</dbReference>
<evidence type="ECO:0000256" key="3">
    <source>
        <dbReference type="ARBA" id="ARBA00022884"/>
    </source>
</evidence>
<comment type="subcellular location">
    <subcellularLocation>
        <location evidence="5">Cytoplasm</location>
    </subcellularLocation>
</comment>
<dbReference type="GO" id="GO:0005852">
    <property type="term" value="C:eukaryotic translation initiation factor 3 complex"/>
    <property type="evidence" value="ECO:0007669"/>
    <property type="project" value="UniProtKB-UniRule"/>
</dbReference>
<dbReference type="Pfam" id="PF12353">
    <property type="entry name" value="eIF3g"/>
    <property type="match status" value="1"/>
</dbReference>
<comment type="subunit">
    <text evidence="5">Component of the eukaryotic translation initiation factor 3 (eIF-3) complex.</text>
</comment>
<dbReference type="OrthoDB" id="1749473at2759"/>
<evidence type="ECO:0000256" key="7">
    <source>
        <dbReference type="SAM" id="MobiDB-lite"/>
    </source>
</evidence>
<dbReference type="HAMAP" id="MF_03006">
    <property type="entry name" value="eIF3g"/>
    <property type="match status" value="1"/>
</dbReference>
<dbReference type="InterPro" id="IPR000504">
    <property type="entry name" value="RRM_dom"/>
</dbReference>
<dbReference type="CDD" id="cd12933">
    <property type="entry name" value="eIF3G"/>
    <property type="match status" value="1"/>
</dbReference>
<dbReference type="InterPro" id="IPR017334">
    <property type="entry name" value="eIF3_g"/>
</dbReference>
<dbReference type="InterPro" id="IPR024675">
    <property type="entry name" value="eIF3g_N"/>
</dbReference>
<keyword evidence="4 5" id="KW-0648">Protein biosynthesis</keyword>
<keyword evidence="3 6" id="KW-0694">RNA-binding</keyword>
<dbReference type="Gene3D" id="3.30.70.330">
    <property type="match status" value="1"/>
</dbReference>
<dbReference type="InterPro" id="IPR034240">
    <property type="entry name" value="eIF3G_RRM"/>
</dbReference>
<dbReference type="GO" id="GO:0016282">
    <property type="term" value="C:eukaryotic 43S preinitiation complex"/>
    <property type="evidence" value="ECO:0007669"/>
    <property type="project" value="UniProtKB-UniRule"/>
</dbReference>
<keyword evidence="2 5" id="KW-0396">Initiation factor</keyword>
<keyword evidence="1 5" id="KW-0963">Cytoplasm</keyword>
<dbReference type="PROSITE" id="PS50102">
    <property type="entry name" value="RRM"/>
    <property type="match status" value="1"/>
</dbReference>